<reference evidence="1 2" key="1">
    <citation type="submission" date="2023-12" db="EMBL/GenBank/DDBJ databases">
        <authorList>
            <person name="Manesh M.J.H."/>
            <person name="Bing R.G."/>
            <person name="Willard D.J."/>
            <person name="Kelly R.M."/>
        </authorList>
    </citation>
    <scope>NUCLEOTIDE SEQUENCE [LARGE SCALE GENOMIC DNA]</scope>
    <source>
        <strain evidence="1 2">DSM 8977</strain>
    </source>
</reference>
<dbReference type="EMBL" id="CP139957">
    <property type="protein sequence ID" value="WPX08553.1"/>
    <property type="molecule type" value="Genomic_DNA"/>
</dbReference>
<sequence length="54" mass="6136">MKSINIYTTHSPWKPEFSLSFFSCSLIKLITFITGKIRGLILAAFVISETAERK</sequence>
<accession>A0ABZ0U1F3</accession>
<protein>
    <submittedName>
        <fullName evidence="1">Uncharacterized protein</fullName>
    </submittedName>
</protein>
<evidence type="ECO:0000313" key="2">
    <source>
        <dbReference type="Proteomes" id="UP001322744"/>
    </source>
</evidence>
<evidence type="ECO:0000313" key="1">
    <source>
        <dbReference type="EMBL" id="WPX08553.1"/>
    </source>
</evidence>
<keyword evidence="2" id="KW-1185">Reference proteome</keyword>
<name>A0ABZ0U1F3_9FIRM</name>
<organism evidence="1 2">
    <name type="scientific">Anaerocellum danielii</name>
    <dbReference type="NCBI Taxonomy" id="1387557"/>
    <lineage>
        <taxon>Bacteria</taxon>
        <taxon>Bacillati</taxon>
        <taxon>Bacillota</taxon>
        <taxon>Bacillota incertae sedis</taxon>
        <taxon>Caldicellulosiruptorales</taxon>
        <taxon>Caldicellulosiruptoraceae</taxon>
        <taxon>Anaerocellum</taxon>
    </lineage>
</organism>
<proteinExistence type="predicted"/>
<gene>
    <name evidence="1" type="ORF">SOJ16_002449</name>
</gene>
<dbReference type="Proteomes" id="UP001322744">
    <property type="component" value="Chromosome"/>
</dbReference>